<comment type="similarity">
    <text evidence="1">Belongs to the heat shock protein 90 family.</text>
</comment>
<protein>
    <submittedName>
        <fullName evidence="6">Metal-dependent phosphohydrolase</fullName>
    </submittedName>
</protein>
<keyword evidence="6" id="KW-0378">Hydrolase</keyword>
<reference evidence="6 7" key="1">
    <citation type="submission" date="2016-05" db="EMBL/GenBank/DDBJ databases">
        <title>Genome sequencing of Vitellibacter soesokkakensis RSSK-12.</title>
        <authorList>
            <person name="Thevarajoo S."/>
            <person name="Selvaratnam C."/>
            <person name="Goh K.M."/>
            <person name="Chan K.-G."/>
            <person name="Chong C.S."/>
        </authorList>
    </citation>
    <scope>NUCLEOTIDE SEQUENCE [LARGE SCALE GENOMIC DNA]</scope>
    <source>
        <strain evidence="6 7">RSSK-12</strain>
    </source>
</reference>
<dbReference type="InterPro" id="IPR001404">
    <property type="entry name" value="Hsp90_fam"/>
</dbReference>
<keyword evidence="4" id="KW-0143">Chaperone</keyword>
<accession>A0A1A9LDX1</accession>
<dbReference type="Gene3D" id="3.30.565.10">
    <property type="entry name" value="Histidine kinase-like ATPase, C-terminal domain"/>
    <property type="match status" value="1"/>
</dbReference>
<dbReference type="Pfam" id="PF24391">
    <property type="entry name" value="HD-CE"/>
    <property type="match status" value="1"/>
</dbReference>
<dbReference type="SUPFAM" id="SSF109604">
    <property type="entry name" value="HD-domain/PDEase-like"/>
    <property type="match status" value="1"/>
</dbReference>
<keyword evidence="7" id="KW-1185">Reference proteome</keyword>
<dbReference type="PRINTS" id="PR00775">
    <property type="entry name" value="HEATSHOCK90"/>
</dbReference>
<evidence type="ECO:0000256" key="2">
    <source>
        <dbReference type="ARBA" id="ARBA00022741"/>
    </source>
</evidence>
<organism evidence="6 7">
    <name type="scientific">Aequorivita soesokkakensis</name>
    <dbReference type="NCBI Taxonomy" id="1385699"/>
    <lineage>
        <taxon>Bacteria</taxon>
        <taxon>Pseudomonadati</taxon>
        <taxon>Bacteroidota</taxon>
        <taxon>Flavobacteriia</taxon>
        <taxon>Flavobacteriales</taxon>
        <taxon>Flavobacteriaceae</taxon>
        <taxon>Aequorivita</taxon>
    </lineage>
</organism>
<sequence length="804" mass="93148">MNDDYKDEFLLRLKKSELYKALKENCSDKDTDVISLVEDCTSYAYQRTKTVVRHMGEFTLHDGDHLFRVLNLMERLLTKESIDKLTSPELLLLIVSAFFHDIGMAPDEEEVLTWKKVWDVHPEIEKEDQRILEDFKRFYTSRPEDEKRLIELIKKGQNTQADTVKSYLITEYIRQTHADRARDIIEKDWSEKIKFRDTDLTVELAQICYSHNEDALSLLELDKNLLCGSGIYACLPLVGVILRLADILDFDGKRTPSVLFSHLYVRNPISVKEWNKHRAVEAWEINPELIQFSAKCSHPVIEASIHEFCTMIDHELSLSNNIISTLNDFHLAKDRELNIKLPLKVNREKIRTKTDIKNKPIYIYKDTKFNLSKTQVIELLMGTKLYGNPEVALRELLQNSIDACLLRKAQEMKWGNLYEPKIYVKYYEDNGEDILEVIDNGTGMDEYIIDNYYSKIGSSFYKSKDFYNLKAESNAEFSPTSRFGIGILSTFMISDELIVDTKRIYGSHKSSNPINMTVEGQESIFWIKDGKRETPGTSTRLILRKKHNPWERMSEDEFIKNVENVIPNPPFEINIQTNSQKKIRNEDSFKELTSYSLKDFTWHENENIKFIEIEIDKVDIGIIGSATVAILESHDKPVKNIELNSRDVEVEGETYTLERELKIDVNSIKESSKSITISDSGTIRTDDSTSILAKSKSKLSLHGIEISSSLFPESWQMKNNQVKINWPFPLILVVDICGERDLDLNSPRTEIIISEKWTEFEEELAKIICNGIKNAVSEDYWNELLEIFESLSFSENFKRALSSL</sequence>
<dbReference type="InterPro" id="IPR020575">
    <property type="entry name" value="Hsp90_N"/>
</dbReference>
<gene>
    <name evidence="6" type="ORF">A7A78_02945</name>
</gene>
<dbReference type="RefSeq" id="WP_068761642.1">
    <property type="nucleotide sequence ID" value="NZ_LXIE01000012.1"/>
</dbReference>
<evidence type="ECO:0000313" key="6">
    <source>
        <dbReference type="EMBL" id="OAD91468.1"/>
    </source>
</evidence>
<keyword evidence="2" id="KW-0547">Nucleotide-binding</keyword>
<keyword evidence="3" id="KW-0067">ATP-binding</keyword>
<dbReference type="Proteomes" id="UP000077552">
    <property type="component" value="Unassembled WGS sequence"/>
</dbReference>
<dbReference type="Pfam" id="PF13589">
    <property type="entry name" value="HATPase_c_3"/>
    <property type="match status" value="1"/>
</dbReference>
<dbReference type="EMBL" id="LXIE01000012">
    <property type="protein sequence ID" value="OAD91468.1"/>
    <property type="molecule type" value="Genomic_DNA"/>
</dbReference>
<dbReference type="InterPro" id="IPR056471">
    <property type="entry name" value="HD-CE"/>
</dbReference>
<dbReference type="InterPro" id="IPR003607">
    <property type="entry name" value="HD/PDEase_dom"/>
</dbReference>
<evidence type="ECO:0000256" key="3">
    <source>
        <dbReference type="ARBA" id="ARBA00022840"/>
    </source>
</evidence>
<dbReference type="AlphaFoldDB" id="A0A1A9LDX1"/>
<dbReference type="InterPro" id="IPR036890">
    <property type="entry name" value="HATPase_C_sf"/>
</dbReference>
<dbReference type="GO" id="GO:0051082">
    <property type="term" value="F:unfolded protein binding"/>
    <property type="evidence" value="ECO:0007669"/>
    <property type="project" value="InterPro"/>
</dbReference>
<dbReference type="CDD" id="cd00077">
    <property type="entry name" value="HDc"/>
    <property type="match status" value="1"/>
</dbReference>
<dbReference type="Gene3D" id="1.10.3210.10">
    <property type="entry name" value="Hypothetical protein af1432"/>
    <property type="match status" value="1"/>
</dbReference>
<evidence type="ECO:0000259" key="5">
    <source>
        <dbReference type="SMART" id="SM00471"/>
    </source>
</evidence>
<dbReference type="OrthoDB" id="9802640at2"/>
<feature type="domain" description="HD/PDEase" evidence="5">
    <location>
        <begin position="58"/>
        <end position="260"/>
    </location>
</feature>
<evidence type="ECO:0000256" key="4">
    <source>
        <dbReference type="ARBA" id="ARBA00023186"/>
    </source>
</evidence>
<proteinExistence type="inferred from homology"/>
<dbReference type="GO" id="GO:0140662">
    <property type="term" value="F:ATP-dependent protein folding chaperone"/>
    <property type="evidence" value="ECO:0007669"/>
    <property type="project" value="InterPro"/>
</dbReference>
<dbReference type="SMART" id="SM00471">
    <property type="entry name" value="HDc"/>
    <property type="match status" value="1"/>
</dbReference>
<dbReference type="GO" id="GO:0016887">
    <property type="term" value="F:ATP hydrolysis activity"/>
    <property type="evidence" value="ECO:0007669"/>
    <property type="project" value="InterPro"/>
</dbReference>
<dbReference type="STRING" id="1385699.A7A78_02945"/>
<evidence type="ECO:0000313" key="7">
    <source>
        <dbReference type="Proteomes" id="UP000077552"/>
    </source>
</evidence>
<evidence type="ECO:0000256" key="1">
    <source>
        <dbReference type="ARBA" id="ARBA00008239"/>
    </source>
</evidence>
<dbReference type="PANTHER" id="PTHR11528">
    <property type="entry name" value="HEAT SHOCK PROTEIN 90 FAMILY MEMBER"/>
    <property type="match status" value="1"/>
</dbReference>
<comment type="caution">
    <text evidence="6">The sequence shown here is derived from an EMBL/GenBank/DDBJ whole genome shotgun (WGS) entry which is preliminary data.</text>
</comment>
<dbReference type="SUPFAM" id="SSF55874">
    <property type="entry name" value="ATPase domain of HSP90 chaperone/DNA topoisomerase II/histidine kinase"/>
    <property type="match status" value="1"/>
</dbReference>
<dbReference type="GO" id="GO:0005524">
    <property type="term" value="F:ATP binding"/>
    <property type="evidence" value="ECO:0007669"/>
    <property type="project" value="UniProtKB-KW"/>
</dbReference>
<name>A0A1A9LDX1_9FLAO</name>